<feature type="transmembrane region" description="Helical" evidence="1">
    <location>
        <begin position="275"/>
        <end position="300"/>
    </location>
</feature>
<feature type="transmembrane region" description="Helical" evidence="1">
    <location>
        <begin position="336"/>
        <end position="355"/>
    </location>
</feature>
<feature type="transmembrane region" description="Helical" evidence="1">
    <location>
        <begin position="306"/>
        <end position="324"/>
    </location>
</feature>
<gene>
    <name evidence="2" type="ORF">E2493_03365</name>
</gene>
<evidence type="ECO:0000313" key="3">
    <source>
        <dbReference type="Proteomes" id="UP000298213"/>
    </source>
</evidence>
<dbReference type="Pfam" id="PF05940">
    <property type="entry name" value="NnrS"/>
    <property type="match status" value="1"/>
</dbReference>
<feature type="transmembrane region" description="Helical" evidence="1">
    <location>
        <begin position="367"/>
        <end position="389"/>
    </location>
</feature>
<dbReference type="OrthoDB" id="9770040at2"/>
<comment type="caution">
    <text evidence="2">The sequence shown here is derived from an EMBL/GenBank/DDBJ whole genome shotgun (WGS) entry which is preliminary data.</text>
</comment>
<dbReference type="InterPro" id="IPR010266">
    <property type="entry name" value="NnrS"/>
</dbReference>
<dbReference type="EMBL" id="SPDV01000004">
    <property type="protein sequence ID" value="TFI59669.1"/>
    <property type="molecule type" value="Genomic_DNA"/>
</dbReference>
<feature type="transmembrane region" description="Helical" evidence="1">
    <location>
        <begin position="91"/>
        <end position="111"/>
    </location>
</feature>
<protein>
    <recommendedName>
        <fullName evidence="4">NnrS family protein</fullName>
    </recommendedName>
</protein>
<keyword evidence="1" id="KW-0812">Transmembrane</keyword>
<feature type="transmembrane region" description="Helical" evidence="1">
    <location>
        <begin position="117"/>
        <end position="137"/>
    </location>
</feature>
<reference evidence="2 3" key="1">
    <citation type="submission" date="2019-03" db="EMBL/GenBank/DDBJ databases">
        <title>Genome sequence of Sphingomonas sp. 17J27-24.</title>
        <authorList>
            <person name="Kim M."/>
            <person name="Maeng S."/>
            <person name="Sathiyaraj S."/>
        </authorList>
    </citation>
    <scope>NUCLEOTIDE SEQUENCE [LARGE SCALE GENOMIC DNA]</scope>
    <source>
        <strain evidence="2 3">17J27-24</strain>
    </source>
</reference>
<feature type="transmembrane region" description="Helical" evidence="1">
    <location>
        <begin position="149"/>
        <end position="167"/>
    </location>
</feature>
<dbReference type="Proteomes" id="UP000298213">
    <property type="component" value="Unassembled WGS sequence"/>
</dbReference>
<evidence type="ECO:0000256" key="1">
    <source>
        <dbReference type="SAM" id="Phobius"/>
    </source>
</evidence>
<evidence type="ECO:0008006" key="4">
    <source>
        <dbReference type="Google" id="ProtNLM"/>
    </source>
</evidence>
<keyword evidence="1" id="KW-1133">Transmembrane helix</keyword>
<proteinExistence type="predicted"/>
<name>A0A4Y8ZXS4_9SPHN</name>
<feature type="transmembrane region" description="Helical" evidence="1">
    <location>
        <begin position="26"/>
        <end position="47"/>
    </location>
</feature>
<feature type="transmembrane region" description="Helical" evidence="1">
    <location>
        <begin position="179"/>
        <end position="202"/>
    </location>
</feature>
<accession>A0A4Y8ZXS4</accession>
<keyword evidence="3" id="KW-1185">Reference proteome</keyword>
<feature type="transmembrane region" description="Helical" evidence="1">
    <location>
        <begin position="67"/>
        <end position="84"/>
    </location>
</feature>
<organism evidence="2 3">
    <name type="scientific">Sphingomonas parva</name>
    <dbReference type="NCBI Taxonomy" id="2555898"/>
    <lineage>
        <taxon>Bacteria</taxon>
        <taxon>Pseudomonadati</taxon>
        <taxon>Pseudomonadota</taxon>
        <taxon>Alphaproteobacteria</taxon>
        <taxon>Sphingomonadales</taxon>
        <taxon>Sphingomonadaceae</taxon>
        <taxon>Sphingomonas</taxon>
    </lineage>
</organism>
<dbReference type="RefSeq" id="WP_135083724.1">
    <property type="nucleotide sequence ID" value="NZ_SPDV01000004.1"/>
</dbReference>
<keyword evidence="1" id="KW-0472">Membrane</keyword>
<sequence length="401" mass="41466">MTTDILSVRSARAAAAPPVLRGAYRLLFPAGALWAVVVAALWIGALAGEIVLPTAMAPLAWHQHEMLFGYLGAIIVGFLSAAIPNWTGRPAFAGIPVAAAIAWWLSARLALLFSSVVPPLAAALLDVGFFVAAAALAAREILAAGNRNLPMPLIILLFAAANGLHHAETMGASLPAGLAVRAGFSIVLLLICMIGGRIIPAFTRNWLVKAGREATAPAMPNGFDKTVVAGAALALAAWTFAPDARATGPLLIVAGLLHAARLARWSGLRTRTDPLLFILHLAYAWLPVGLVLLGLALSGAALPSTMALHALAAGAMGTITLAVMTRASLGHTGRPLVADGWTVAVYVLVTLGALLRVLSPVLPLDYLLLLKIGGAAWGGAFLLFVLAYAPKLAAPRVDGRI</sequence>
<evidence type="ECO:0000313" key="2">
    <source>
        <dbReference type="EMBL" id="TFI59669.1"/>
    </source>
</evidence>
<dbReference type="AlphaFoldDB" id="A0A4Y8ZXS4"/>